<dbReference type="Proteomes" id="UP001058860">
    <property type="component" value="Chromosome"/>
</dbReference>
<keyword evidence="2 5" id="KW-0812">Transmembrane</keyword>
<feature type="transmembrane region" description="Helical" evidence="5">
    <location>
        <begin position="115"/>
        <end position="143"/>
    </location>
</feature>
<keyword evidence="3 5" id="KW-1133">Transmembrane helix</keyword>
<feature type="transmembrane region" description="Helical" evidence="5">
    <location>
        <begin position="380"/>
        <end position="401"/>
    </location>
</feature>
<dbReference type="PROSITE" id="PS50850">
    <property type="entry name" value="MFS"/>
    <property type="match status" value="1"/>
</dbReference>
<dbReference type="Gene3D" id="1.20.1250.20">
    <property type="entry name" value="MFS general substrate transporter like domains"/>
    <property type="match status" value="2"/>
</dbReference>
<keyword evidence="8" id="KW-1185">Reference proteome</keyword>
<dbReference type="PANTHER" id="PTHR23527">
    <property type="entry name" value="BLL3282 PROTEIN"/>
    <property type="match status" value="1"/>
</dbReference>
<evidence type="ECO:0000256" key="1">
    <source>
        <dbReference type="ARBA" id="ARBA00004651"/>
    </source>
</evidence>
<organism evidence="7 8">
    <name type="scientific">Svornostia abyssi</name>
    <dbReference type="NCBI Taxonomy" id="2898438"/>
    <lineage>
        <taxon>Bacteria</taxon>
        <taxon>Bacillati</taxon>
        <taxon>Actinomycetota</taxon>
        <taxon>Thermoleophilia</taxon>
        <taxon>Solirubrobacterales</taxon>
        <taxon>Baekduiaceae</taxon>
        <taxon>Svornostia</taxon>
    </lineage>
</organism>
<feature type="transmembrane region" description="Helical" evidence="5">
    <location>
        <begin position="181"/>
        <end position="203"/>
    </location>
</feature>
<reference evidence="8" key="1">
    <citation type="submission" date="2021-11" db="EMBL/GenBank/DDBJ databases">
        <title>Cultivation dependent microbiological survey of springs from the worlds oldest radium mine currently devoted to the extraction of radon-saturated water.</title>
        <authorList>
            <person name="Kapinusova G."/>
            <person name="Smrhova T."/>
            <person name="Strejcek M."/>
            <person name="Suman J."/>
            <person name="Jani K."/>
            <person name="Pajer P."/>
            <person name="Uhlik O."/>
        </authorList>
    </citation>
    <scope>NUCLEOTIDE SEQUENCE [LARGE SCALE GENOMIC DNA]</scope>
    <source>
        <strain evidence="8">J379</strain>
    </source>
</reference>
<sequence>MTADERAEVERLVSGQGAGGYRWVVLGVGALGAGAFAALRMGLPSLGPAIRDDYALTLGQVGLVFTALAVGTMVTLLAWGMLTDRIGERPVMVAGLVGTAVALAGAGLADGFSGLLLAMFAAGAMGASATGASGRAIMGWFGWKERGLALGIRQMALPLGGGIGSLTLPALAAGVGGLQLAFFALAGLMLGAALACLLLLREAPERPQVLKPPPSTPPMRDPRLWRLGAASALLVFAQAAMLGFLVLFLHDELGVRTEWAAFALAAVLLVGAGGRVRAGRVSDRQARRIAPMRRRALASGLLLVALAAATAAPVAVVIPVLLAAGVATMTWNGLAFTAAAEISGKARAGTAMSMQNTIVAIGGAASPAVFGTLVEFAGWAPAYVALAAGPLAAWLVLAPLVGEEDERVARRTARLRRSASLSRNPEPVT</sequence>
<evidence type="ECO:0000256" key="2">
    <source>
        <dbReference type="ARBA" id="ARBA00022692"/>
    </source>
</evidence>
<evidence type="ECO:0000259" key="6">
    <source>
        <dbReference type="PROSITE" id="PS50850"/>
    </source>
</evidence>
<feature type="transmembrane region" description="Helical" evidence="5">
    <location>
        <begin position="259"/>
        <end position="276"/>
    </location>
</feature>
<feature type="transmembrane region" description="Helical" evidence="5">
    <location>
        <begin position="55"/>
        <end position="79"/>
    </location>
</feature>
<feature type="domain" description="Major facilitator superfamily (MFS) profile" evidence="6">
    <location>
        <begin position="22"/>
        <end position="405"/>
    </location>
</feature>
<feature type="transmembrane region" description="Helical" evidence="5">
    <location>
        <begin position="21"/>
        <end position="43"/>
    </location>
</feature>
<feature type="transmembrane region" description="Helical" evidence="5">
    <location>
        <begin position="354"/>
        <end position="374"/>
    </location>
</feature>
<feature type="transmembrane region" description="Helical" evidence="5">
    <location>
        <begin position="155"/>
        <end position="175"/>
    </location>
</feature>
<gene>
    <name evidence="7" type="ORF">LRS13_02110</name>
</gene>
<evidence type="ECO:0000313" key="7">
    <source>
        <dbReference type="EMBL" id="UUY04351.1"/>
    </source>
</evidence>
<feature type="transmembrane region" description="Helical" evidence="5">
    <location>
        <begin position="91"/>
        <end position="109"/>
    </location>
</feature>
<dbReference type="InterPro" id="IPR020846">
    <property type="entry name" value="MFS_dom"/>
</dbReference>
<comment type="subcellular location">
    <subcellularLocation>
        <location evidence="1">Cell membrane</location>
        <topology evidence="1">Multi-pass membrane protein</topology>
    </subcellularLocation>
</comment>
<proteinExistence type="predicted"/>
<dbReference type="PANTHER" id="PTHR23527:SF1">
    <property type="entry name" value="BLL3282 PROTEIN"/>
    <property type="match status" value="1"/>
</dbReference>
<dbReference type="EMBL" id="CP088295">
    <property type="protein sequence ID" value="UUY04351.1"/>
    <property type="molecule type" value="Genomic_DNA"/>
</dbReference>
<keyword evidence="4 5" id="KW-0472">Membrane</keyword>
<evidence type="ECO:0000313" key="8">
    <source>
        <dbReference type="Proteomes" id="UP001058860"/>
    </source>
</evidence>
<dbReference type="RefSeq" id="WP_353864836.1">
    <property type="nucleotide sequence ID" value="NZ_CP088295.1"/>
</dbReference>
<dbReference type="InterPro" id="IPR052952">
    <property type="entry name" value="MFS-Transporter"/>
</dbReference>
<feature type="transmembrane region" description="Helical" evidence="5">
    <location>
        <begin position="296"/>
        <end position="316"/>
    </location>
</feature>
<protein>
    <submittedName>
        <fullName evidence="7">MFS transporter</fullName>
    </submittedName>
</protein>
<feature type="transmembrane region" description="Helical" evidence="5">
    <location>
        <begin position="322"/>
        <end position="342"/>
    </location>
</feature>
<evidence type="ECO:0000256" key="4">
    <source>
        <dbReference type="ARBA" id="ARBA00023136"/>
    </source>
</evidence>
<feature type="transmembrane region" description="Helical" evidence="5">
    <location>
        <begin position="224"/>
        <end position="247"/>
    </location>
</feature>
<dbReference type="Pfam" id="PF07690">
    <property type="entry name" value="MFS_1"/>
    <property type="match status" value="1"/>
</dbReference>
<evidence type="ECO:0000256" key="5">
    <source>
        <dbReference type="SAM" id="Phobius"/>
    </source>
</evidence>
<evidence type="ECO:0000256" key="3">
    <source>
        <dbReference type="ARBA" id="ARBA00022989"/>
    </source>
</evidence>
<dbReference type="InterPro" id="IPR036259">
    <property type="entry name" value="MFS_trans_sf"/>
</dbReference>
<name>A0ABY5PIA8_9ACTN</name>
<dbReference type="InterPro" id="IPR011701">
    <property type="entry name" value="MFS"/>
</dbReference>
<accession>A0ABY5PIA8</accession>
<dbReference type="SUPFAM" id="SSF103473">
    <property type="entry name" value="MFS general substrate transporter"/>
    <property type="match status" value="1"/>
</dbReference>